<dbReference type="RefSeq" id="WP_145208445.1">
    <property type="nucleotide sequence ID" value="NZ_CP036432.1"/>
</dbReference>
<keyword evidence="2" id="KW-1185">Reference proteome</keyword>
<gene>
    <name evidence="1" type="ORF">TBK1r_14480</name>
</gene>
<protein>
    <submittedName>
        <fullName evidence="1">Uncharacterized protein</fullName>
    </submittedName>
</protein>
<name>A0ABX5XLF3_9BACT</name>
<dbReference type="PROSITE" id="PS51257">
    <property type="entry name" value="PROKAR_LIPOPROTEIN"/>
    <property type="match status" value="1"/>
</dbReference>
<proteinExistence type="predicted"/>
<evidence type="ECO:0000313" key="1">
    <source>
        <dbReference type="EMBL" id="QDV82517.1"/>
    </source>
</evidence>
<evidence type="ECO:0000313" key="2">
    <source>
        <dbReference type="Proteomes" id="UP000318081"/>
    </source>
</evidence>
<reference evidence="1 2" key="1">
    <citation type="submission" date="2019-02" db="EMBL/GenBank/DDBJ databases">
        <title>Deep-cultivation of Planctomycetes and their phenomic and genomic characterization uncovers novel biology.</title>
        <authorList>
            <person name="Wiegand S."/>
            <person name="Jogler M."/>
            <person name="Boedeker C."/>
            <person name="Pinto D."/>
            <person name="Vollmers J."/>
            <person name="Rivas-Marin E."/>
            <person name="Kohn T."/>
            <person name="Peeters S.H."/>
            <person name="Heuer A."/>
            <person name="Rast P."/>
            <person name="Oberbeckmann S."/>
            <person name="Bunk B."/>
            <person name="Jeske O."/>
            <person name="Meyerdierks A."/>
            <person name="Storesund J.E."/>
            <person name="Kallscheuer N."/>
            <person name="Luecker S."/>
            <person name="Lage O.M."/>
            <person name="Pohl T."/>
            <person name="Merkel B.J."/>
            <person name="Hornburger P."/>
            <person name="Mueller R.-W."/>
            <person name="Bruemmer F."/>
            <person name="Labrenz M."/>
            <person name="Spormann A.M."/>
            <person name="Op den Camp H."/>
            <person name="Overmann J."/>
            <person name="Amann R."/>
            <person name="Jetten M.S.M."/>
            <person name="Mascher T."/>
            <person name="Medema M.H."/>
            <person name="Devos D.P."/>
            <person name="Kaster A.-K."/>
            <person name="Ovreas L."/>
            <person name="Rohde M."/>
            <person name="Galperin M.Y."/>
            <person name="Jogler C."/>
        </authorList>
    </citation>
    <scope>NUCLEOTIDE SEQUENCE [LARGE SCALE GENOMIC DNA]</scope>
    <source>
        <strain evidence="1 2">TBK1r</strain>
    </source>
</reference>
<sequence>MNNRIILVAMTVAVVTTTSGCTPFRNFFFGRGAKCGLCTRLATPLRRQAPLAADQPTCNQPLAAQPRYAPPAAGYGCNPDPCATGYAPAARAMSAYPADPYCCTPANGVAQGGIVNGQGYIQPYSGVWQPAPTDAQGYRANYYGYPDVGYRVDADGDRIIYEEPLPPGARAVN</sequence>
<dbReference type="Proteomes" id="UP000318081">
    <property type="component" value="Chromosome"/>
</dbReference>
<dbReference type="EMBL" id="CP036432">
    <property type="protein sequence ID" value="QDV82517.1"/>
    <property type="molecule type" value="Genomic_DNA"/>
</dbReference>
<organism evidence="1 2">
    <name type="scientific">Stieleria magnilauensis</name>
    <dbReference type="NCBI Taxonomy" id="2527963"/>
    <lineage>
        <taxon>Bacteria</taxon>
        <taxon>Pseudomonadati</taxon>
        <taxon>Planctomycetota</taxon>
        <taxon>Planctomycetia</taxon>
        <taxon>Pirellulales</taxon>
        <taxon>Pirellulaceae</taxon>
        <taxon>Stieleria</taxon>
    </lineage>
</organism>
<accession>A0ABX5XLF3</accession>